<dbReference type="SUPFAM" id="SSF47473">
    <property type="entry name" value="EF-hand"/>
    <property type="match status" value="1"/>
</dbReference>
<evidence type="ECO:0000313" key="3">
    <source>
        <dbReference type="Proteomes" id="UP000494163"/>
    </source>
</evidence>
<dbReference type="OrthoDB" id="272072at2759"/>
<dbReference type="OMA" id="HRCSYLY"/>
<dbReference type="PANTHER" id="PTHR20875:SF0">
    <property type="entry name" value="GH12158P"/>
    <property type="match status" value="1"/>
</dbReference>
<reference evidence="2 3" key="1">
    <citation type="submission" date="2015-08" db="EMBL/GenBank/DDBJ databases">
        <title>Ancestral chromatin configuration constrains chromatin evolution on differentiating sex chromosomes in Drosophila.</title>
        <authorList>
            <person name="Zhou Q."/>
            <person name="Bachtrog D."/>
        </authorList>
    </citation>
    <scope>NUCLEOTIDE SEQUENCE [LARGE SCALE GENOMIC DNA]</scope>
    <source>
        <tissue evidence="2">Whole larvae</tissue>
    </source>
</reference>
<dbReference type="InterPro" id="IPR011992">
    <property type="entry name" value="EF-hand-dom_pair"/>
</dbReference>
<dbReference type="PANTHER" id="PTHR20875">
    <property type="entry name" value="EF-HAND CALCIUM-BINDING DOMAIN-CONTAINING PROTEIN 6-RELATED"/>
    <property type="match status" value="1"/>
</dbReference>
<dbReference type="Gene3D" id="1.10.238.10">
    <property type="entry name" value="EF-hand"/>
    <property type="match status" value="1"/>
</dbReference>
<dbReference type="InterPro" id="IPR052603">
    <property type="entry name" value="EFCB6"/>
</dbReference>
<name>A0A0M3QX71_DROBS</name>
<dbReference type="STRING" id="30019.A0A0M3QX71"/>
<organism evidence="2 3">
    <name type="scientific">Drosophila busckii</name>
    <name type="common">Fruit fly</name>
    <dbReference type="NCBI Taxonomy" id="30019"/>
    <lineage>
        <taxon>Eukaryota</taxon>
        <taxon>Metazoa</taxon>
        <taxon>Ecdysozoa</taxon>
        <taxon>Arthropoda</taxon>
        <taxon>Hexapoda</taxon>
        <taxon>Insecta</taxon>
        <taxon>Pterygota</taxon>
        <taxon>Neoptera</taxon>
        <taxon>Endopterygota</taxon>
        <taxon>Diptera</taxon>
        <taxon>Brachycera</taxon>
        <taxon>Muscomorpha</taxon>
        <taxon>Ephydroidea</taxon>
        <taxon>Drosophilidae</taxon>
        <taxon>Drosophila</taxon>
    </lineage>
</organism>
<feature type="domain" description="EF-hand" evidence="1">
    <location>
        <begin position="257"/>
        <end position="292"/>
    </location>
</feature>
<protein>
    <submittedName>
        <fullName evidence="2">CG10841</fullName>
    </submittedName>
</protein>
<dbReference type="InterPro" id="IPR002048">
    <property type="entry name" value="EF_hand_dom"/>
</dbReference>
<dbReference type="Proteomes" id="UP000494163">
    <property type="component" value="Chromosome 3R"/>
</dbReference>
<evidence type="ECO:0000313" key="2">
    <source>
        <dbReference type="EMBL" id="ALC45423.1"/>
    </source>
</evidence>
<dbReference type="AlphaFoldDB" id="A0A0M3QX71"/>
<dbReference type="PROSITE" id="PS50222">
    <property type="entry name" value="EF_HAND_2"/>
    <property type="match status" value="1"/>
</dbReference>
<accession>A0A0M3QX71</accession>
<gene>
    <name evidence="2" type="ORF">Dbus_chr3Rg173</name>
</gene>
<dbReference type="EMBL" id="CP012526">
    <property type="protein sequence ID" value="ALC45423.1"/>
    <property type="molecule type" value="Genomic_DNA"/>
</dbReference>
<proteinExistence type="predicted"/>
<dbReference type="GO" id="GO:0005509">
    <property type="term" value="F:calcium ion binding"/>
    <property type="evidence" value="ECO:0007669"/>
    <property type="project" value="InterPro"/>
</dbReference>
<evidence type="ECO:0000259" key="1">
    <source>
        <dbReference type="PROSITE" id="PS50222"/>
    </source>
</evidence>
<sequence>MPLCVVESPLQHIKEMPRPGTLDWQAAPQNLRDLCEEAMAKIRLRIRNRRLYLHPFFRNYDKLNSGHVRCNQANQIFRVNGILLSEQELNSVLHRYGNELGFFYTKFLDDVDPAEYAMPTMVTKQQLQECPEFPRDVKQPEMASEETVTRILTSCKRQALTKGVSVIDFLADYDRHPIAYLSLSFRAQQRTACIRYRDFCRALDEIFIQLDSNLGDNIVTAVPLLHLPNLDCVDCFLNFDERTLCSKALMKLARRPDEISNLRQVFKDFDRQLCGSVTQNQFLRAITLRDMHQMLSGREFESICKCFGVKRGLCLEFNYREFLQILDVLFTTGQMKRNY</sequence>
<keyword evidence="3" id="KW-1185">Reference proteome</keyword>